<name>A0A163CU94_9FLAO</name>
<dbReference type="EMBL" id="LQRT01000001">
    <property type="protein sequence ID" value="KZS42765.1"/>
    <property type="molecule type" value="Genomic_DNA"/>
</dbReference>
<evidence type="ECO:0000313" key="1">
    <source>
        <dbReference type="EMBL" id="KZS42765.1"/>
    </source>
</evidence>
<comment type="caution">
    <text evidence="1">The sequence shown here is derived from an EMBL/GenBank/DDBJ whole genome shotgun (WGS) entry which is preliminary data.</text>
</comment>
<sequence length="151" mass="17605">MSLENLSSITFSDAELHQLNQGILAIKEVIVGKAIELTTDQRDQYIHIANQNMCIIDTAKNHMEQHPDLVPTFLDKEEFDRDYTTCLQIKENIDILKQLTQQLTDTKILLDYDNYTNALSFYQAIRYRAGKDEPDVKKVYDEMNLLFTKKE</sequence>
<dbReference type="OrthoDB" id="5952844at2"/>
<reference evidence="1 2" key="1">
    <citation type="submission" date="2016-01" db="EMBL/GenBank/DDBJ databases">
        <title>The draft genome sequence of Aquimarina sp. RZW4-3-2.</title>
        <authorList>
            <person name="Wang Y."/>
        </authorList>
    </citation>
    <scope>NUCLEOTIDE SEQUENCE [LARGE SCALE GENOMIC DNA]</scope>
    <source>
        <strain evidence="1 2">RZW4-3-2</strain>
    </source>
</reference>
<protein>
    <submittedName>
        <fullName evidence="1">Uncharacterized protein</fullName>
    </submittedName>
</protein>
<proteinExistence type="predicted"/>
<dbReference type="AlphaFoldDB" id="A0A163CU94"/>
<dbReference type="STRING" id="1642818.AWE51_15445"/>
<dbReference type="RefSeq" id="WP_066307789.1">
    <property type="nucleotide sequence ID" value="NZ_LQRT01000001.1"/>
</dbReference>
<organism evidence="1 2">
    <name type="scientific">Aquimarina aggregata</name>
    <dbReference type="NCBI Taxonomy" id="1642818"/>
    <lineage>
        <taxon>Bacteria</taxon>
        <taxon>Pseudomonadati</taxon>
        <taxon>Bacteroidota</taxon>
        <taxon>Flavobacteriia</taxon>
        <taxon>Flavobacteriales</taxon>
        <taxon>Flavobacteriaceae</taxon>
        <taxon>Aquimarina</taxon>
    </lineage>
</organism>
<accession>A0A163CU94</accession>
<dbReference type="Proteomes" id="UP000076715">
    <property type="component" value="Unassembled WGS sequence"/>
</dbReference>
<evidence type="ECO:0000313" key="2">
    <source>
        <dbReference type="Proteomes" id="UP000076715"/>
    </source>
</evidence>
<gene>
    <name evidence="1" type="ORF">AWE51_15445</name>
</gene>
<keyword evidence="2" id="KW-1185">Reference proteome</keyword>